<dbReference type="eggNOG" id="arCOG02274">
    <property type="taxonomic scope" value="Archaea"/>
</dbReference>
<reference evidence="5 6" key="1">
    <citation type="journal article" date="2012" name="J. Bacteriol.">
        <title>Draft Genome Sequence of the Extremely Halophilic Archaeon Halogranum salarium B-1T.</title>
        <authorList>
            <person name="Kim K.K."/>
            <person name="Lee K.C."/>
            <person name="Lee J.S."/>
        </authorList>
    </citation>
    <scope>NUCLEOTIDE SEQUENCE [LARGE SCALE GENOMIC DNA]</scope>
    <source>
        <strain evidence="5 6">B-1</strain>
    </source>
</reference>
<dbReference type="Pfam" id="PF15915">
    <property type="entry name" value="BAT"/>
    <property type="match status" value="1"/>
</dbReference>
<sequence length="230" mass="25424">MDQWGSDGPQQSTTMTIVLAEVTIPSESFELGEILHDHQKLRIELTPFVPTGSWLIPYFWVEAADQDEFAAAVRRDERVAALTVVDEGADKRLYHIEWADSMSTNGFLEAIRTNDVIVDSGVGTSDTWRFTLRAATHDALASFQQFCTDNGIELAVHRVYSPATGEYDTDGLTVSQRDALRVASRLGYFQTPSRATLDEVGEELGISSQAASRRIRRAVETLVANAVALE</sequence>
<evidence type="ECO:0000256" key="1">
    <source>
        <dbReference type="ARBA" id="ARBA00023015"/>
    </source>
</evidence>
<dbReference type="OrthoDB" id="194721at2157"/>
<dbReference type="PANTHER" id="PTHR34236">
    <property type="entry name" value="DIMETHYL SULFOXIDE REDUCTASE TRANSCRIPTIONAL ACTIVATOR"/>
    <property type="match status" value="1"/>
</dbReference>
<feature type="domain" description="Bacterioopsin transcriptional activator GAF and HTH associated" evidence="4">
    <location>
        <begin position="22"/>
        <end position="150"/>
    </location>
</feature>
<keyword evidence="2" id="KW-0804">Transcription</keyword>
<evidence type="ECO:0000313" key="5">
    <source>
        <dbReference type="EMBL" id="EJN60528.1"/>
    </source>
</evidence>
<proteinExistence type="predicted"/>
<name>J3A4Y2_9EURY</name>
<protein>
    <recommendedName>
        <fullName evidence="7">Bacterio-opsin activator HTH domain-containing protein</fullName>
    </recommendedName>
</protein>
<keyword evidence="1" id="KW-0805">Transcription regulation</keyword>
<dbReference type="PANTHER" id="PTHR34236:SF1">
    <property type="entry name" value="DIMETHYL SULFOXIDE REDUCTASE TRANSCRIPTIONAL ACTIVATOR"/>
    <property type="match status" value="1"/>
</dbReference>
<evidence type="ECO:0000259" key="4">
    <source>
        <dbReference type="Pfam" id="PF15915"/>
    </source>
</evidence>
<accession>J3A4Y2</accession>
<feature type="domain" description="HTH bat-type" evidence="3">
    <location>
        <begin position="172"/>
        <end position="223"/>
    </location>
</feature>
<comment type="caution">
    <text evidence="5">The sequence shown here is derived from an EMBL/GenBank/DDBJ whole genome shotgun (WGS) entry which is preliminary data.</text>
</comment>
<dbReference type="Pfam" id="PF04967">
    <property type="entry name" value="HTH_10"/>
    <property type="match status" value="1"/>
</dbReference>
<organism evidence="5 6">
    <name type="scientific">Halogranum salarium B-1</name>
    <dbReference type="NCBI Taxonomy" id="1210908"/>
    <lineage>
        <taxon>Archaea</taxon>
        <taxon>Methanobacteriati</taxon>
        <taxon>Methanobacteriota</taxon>
        <taxon>Stenosarchaea group</taxon>
        <taxon>Halobacteria</taxon>
        <taxon>Halobacteriales</taxon>
        <taxon>Haloferacaceae</taxon>
    </lineage>
</organism>
<dbReference type="RefSeq" id="WP_009366245.1">
    <property type="nucleotide sequence ID" value="NZ_ALJD01000003.1"/>
</dbReference>
<dbReference type="EMBL" id="ALJD01000003">
    <property type="protein sequence ID" value="EJN60528.1"/>
    <property type="molecule type" value="Genomic_DNA"/>
</dbReference>
<dbReference type="InterPro" id="IPR007050">
    <property type="entry name" value="HTH_bacterioopsin"/>
</dbReference>
<evidence type="ECO:0008006" key="7">
    <source>
        <dbReference type="Google" id="ProtNLM"/>
    </source>
</evidence>
<dbReference type="Proteomes" id="UP000007813">
    <property type="component" value="Unassembled WGS sequence"/>
</dbReference>
<dbReference type="InterPro" id="IPR031803">
    <property type="entry name" value="BAT_GAF/HTH-assoc"/>
</dbReference>
<dbReference type="AlphaFoldDB" id="J3A4Y2"/>
<evidence type="ECO:0000256" key="2">
    <source>
        <dbReference type="ARBA" id="ARBA00023163"/>
    </source>
</evidence>
<evidence type="ECO:0000313" key="6">
    <source>
        <dbReference type="Proteomes" id="UP000007813"/>
    </source>
</evidence>
<evidence type="ECO:0000259" key="3">
    <source>
        <dbReference type="Pfam" id="PF04967"/>
    </source>
</evidence>
<gene>
    <name evidence="5" type="ORF">HSB1_11310</name>
</gene>